<keyword evidence="2" id="KW-1003">Cell membrane</keyword>
<evidence type="ECO:0000256" key="5">
    <source>
        <dbReference type="ARBA" id="ARBA00023136"/>
    </source>
</evidence>
<dbReference type="SUPFAM" id="SSF103473">
    <property type="entry name" value="MFS general substrate transporter"/>
    <property type="match status" value="1"/>
</dbReference>
<feature type="transmembrane region" description="Helical" evidence="7">
    <location>
        <begin position="390"/>
        <end position="413"/>
    </location>
</feature>
<evidence type="ECO:0000256" key="7">
    <source>
        <dbReference type="SAM" id="Phobius"/>
    </source>
</evidence>
<evidence type="ECO:0000256" key="6">
    <source>
        <dbReference type="SAM" id="MobiDB-lite"/>
    </source>
</evidence>
<feature type="transmembrane region" description="Helical" evidence="7">
    <location>
        <begin position="97"/>
        <end position="118"/>
    </location>
</feature>
<organism evidence="8 9">
    <name type="scientific">Kitasatospora purpeofusca</name>
    <dbReference type="NCBI Taxonomy" id="67352"/>
    <lineage>
        <taxon>Bacteria</taxon>
        <taxon>Bacillati</taxon>
        <taxon>Actinomycetota</taxon>
        <taxon>Actinomycetes</taxon>
        <taxon>Kitasatosporales</taxon>
        <taxon>Streptomycetaceae</taxon>
        <taxon>Kitasatospora</taxon>
    </lineage>
</organism>
<dbReference type="InterPro" id="IPR036259">
    <property type="entry name" value="MFS_trans_sf"/>
</dbReference>
<proteinExistence type="predicted"/>
<feature type="transmembrane region" description="Helical" evidence="7">
    <location>
        <begin position="327"/>
        <end position="344"/>
    </location>
</feature>
<evidence type="ECO:0000313" key="8">
    <source>
        <dbReference type="EMBL" id="WUQ88459.1"/>
    </source>
</evidence>
<dbReference type="CDD" id="cd06173">
    <property type="entry name" value="MFS_MefA_like"/>
    <property type="match status" value="1"/>
</dbReference>
<comment type="subcellular location">
    <subcellularLocation>
        <location evidence="1">Cell membrane</location>
        <topology evidence="1">Multi-pass membrane protein</topology>
    </subcellularLocation>
</comment>
<keyword evidence="4 7" id="KW-1133">Transmembrane helix</keyword>
<feature type="transmembrane region" description="Helical" evidence="7">
    <location>
        <begin position="36"/>
        <end position="58"/>
    </location>
</feature>
<evidence type="ECO:0000256" key="4">
    <source>
        <dbReference type="ARBA" id="ARBA00022989"/>
    </source>
</evidence>
<sequence>MSVDLTKRDRAAAAGPPVRRRPRRCGPLRHRDFRRLWLGAGLSGLGSQLTALALPLWVLDRTGSPSAAGLVATVRLLALFASQLPAGALADRRHRRVILIAADAGRAVAVGVLGLMVLDGGRAPVLLVGALATAEGILTAVAMPAGSAALPRLVPRRELDSAVAVGQGQAYVVQFLGPLLGAALYRFHPATPFLLDALSYLVSLGLLLTVRRSLGGGIGGAGSRLRTAVAEGLRYVLGSRYLRALMVWSALVNFATAGIAFVLVLVAGRDRPQSLGLALAVTALAGTVGALLAPRFSRIPDSRLLRIVTAMIVAVAGVAALRPSPVAMTLCTAAIALVSPAVVVRTNARILGLVPDALMGRVQSSLLVVGGLLYPFATVSAGWLDERFSARGAMAVLTVVLTAVLTLTFLPGLRHPPLPTTGRTSVRRADAGATTTERSDLDRQDRSSRSTTPPR</sequence>
<dbReference type="EMBL" id="CP108110">
    <property type="protein sequence ID" value="WUQ88459.1"/>
    <property type="molecule type" value="Genomic_DNA"/>
</dbReference>
<feature type="compositionally biased region" description="Basic and acidic residues" evidence="6">
    <location>
        <begin position="437"/>
        <end position="448"/>
    </location>
</feature>
<dbReference type="PANTHER" id="PTHR23513:SF11">
    <property type="entry name" value="STAPHYLOFERRIN A TRANSPORTER"/>
    <property type="match status" value="1"/>
</dbReference>
<keyword evidence="3 7" id="KW-0812">Transmembrane</keyword>
<dbReference type="PANTHER" id="PTHR23513">
    <property type="entry name" value="INTEGRAL MEMBRANE EFFLUX PROTEIN-RELATED"/>
    <property type="match status" value="1"/>
</dbReference>
<feature type="compositionally biased region" description="Basic and acidic residues" evidence="6">
    <location>
        <begin position="1"/>
        <end position="11"/>
    </location>
</feature>
<evidence type="ECO:0000256" key="2">
    <source>
        <dbReference type="ARBA" id="ARBA00022475"/>
    </source>
</evidence>
<feature type="transmembrane region" description="Helical" evidence="7">
    <location>
        <begin position="170"/>
        <end position="187"/>
    </location>
</feature>
<protein>
    <submittedName>
        <fullName evidence="8">MFS transporter</fullName>
    </submittedName>
</protein>
<feature type="transmembrane region" description="Helical" evidence="7">
    <location>
        <begin position="304"/>
        <end position="321"/>
    </location>
</feature>
<dbReference type="RefSeq" id="WP_328959008.1">
    <property type="nucleotide sequence ID" value="NZ_CP108110.1"/>
</dbReference>
<feature type="transmembrane region" description="Helical" evidence="7">
    <location>
        <begin position="365"/>
        <end position="384"/>
    </location>
</feature>
<keyword evidence="5 7" id="KW-0472">Membrane</keyword>
<feature type="region of interest" description="Disordered" evidence="6">
    <location>
        <begin position="1"/>
        <end position="25"/>
    </location>
</feature>
<name>A0ABZ1UDY6_9ACTN</name>
<feature type="transmembrane region" description="Helical" evidence="7">
    <location>
        <begin position="124"/>
        <end position="150"/>
    </location>
</feature>
<feature type="transmembrane region" description="Helical" evidence="7">
    <location>
        <begin position="274"/>
        <end position="292"/>
    </location>
</feature>
<dbReference type="Pfam" id="PF07690">
    <property type="entry name" value="MFS_1"/>
    <property type="match status" value="1"/>
</dbReference>
<feature type="transmembrane region" description="Helical" evidence="7">
    <location>
        <begin position="244"/>
        <end position="268"/>
    </location>
</feature>
<feature type="transmembrane region" description="Helical" evidence="7">
    <location>
        <begin position="70"/>
        <end position="90"/>
    </location>
</feature>
<feature type="region of interest" description="Disordered" evidence="6">
    <location>
        <begin position="418"/>
        <end position="455"/>
    </location>
</feature>
<gene>
    <name evidence="8" type="ORF">OHA16_38975</name>
</gene>
<accession>A0ABZ1UDY6</accession>
<evidence type="ECO:0000313" key="9">
    <source>
        <dbReference type="Proteomes" id="UP001432222"/>
    </source>
</evidence>
<keyword evidence="9" id="KW-1185">Reference proteome</keyword>
<dbReference type="Proteomes" id="UP001432222">
    <property type="component" value="Chromosome"/>
</dbReference>
<dbReference type="InterPro" id="IPR011701">
    <property type="entry name" value="MFS"/>
</dbReference>
<reference evidence="8" key="1">
    <citation type="submission" date="2022-10" db="EMBL/GenBank/DDBJ databases">
        <title>The complete genomes of actinobacterial strains from the NBC collection.</title>
        <authorList>
            <person name="Joergensen T.S."/>
            <person name="Alvarez Arevalo M."/>
            <person name="Sterndorff E.B."/>
            <person name="Faurdal D."/>
            <person name="Vuksanovic O."/>
            <person name="Mourched A.-S."/>
            <person name="Charusanti P."/>
            <person name="Shaw S."/>
            <person name="Blin K."/>
            <person name="Weber T."/>
        </authorList>
    </citation>
    <scope>NUCLEOTIDE SEQUENCE</scope>
    <source>
        <strain evidence="8">NBC_00222</strain>
    </source>
</reference>
<dbReference type="Gene3D" id="1.20.1250.20">
    <property type="entry name" value="MFS general substrate transporter like domains"/>
    <property type="match status" value="1"/>
</dbReference>
<evidence type="ECO:0000256" key="3">
    <source>
        <dbReference type="ARBA" id="ARBA00022692"/>
    </source>
</evidence>
<evidence type="ECO:0000256" key="1">
    <source>
        <dbReference type="ARBA" id="ARBA00004651"/>
    </source>
</evidence>